<name>A0A9D3Z1U7_DREPO</name>
<reference evidence="1" key="1">
    <citation type="journal article" date="2019" name="bioRxiv">
        <title>The Genome of the Zebra Mussel, Dreissena polymorpha: A Resource for Invasive Species Research.</title>
        <authorList>
            <person name="McCartney M.A."/>
            <person name="Auch B."/>
            <person name="Kono T."/>
            <person name="Mallez S."/>
            <person name="Zhang Y."/>
            <person name="Obille A."/>
            <person name="Becker A."/>
            <person name="Abrahante J.E."/>
            <person name="Garbe J."/>
            <person name="Badalamenti J.P."/>
            <person name="Herman A."/>
            <person name="Mangelson H."/>
            <person name="Liachko I."/>
            <person name="Sullivan S."/>
            <person name="Sone E.D."/>
            <person name="Koren S."/>
            <person name="Silverstein K.A.T."/>
            <person name="Beckman K.B."/>
            <person name="Gohl D.M."/>
        </authorList>
    </citation>
    <scope>NUCLEOTIDE SEQUENCE</scope>
    <source>
        <strain evidence="1">Duluth1</strain>
        <tissue evidence="1">Whole animal</tissue>
    </source>
</reference>
<dbReference type="EMBL" id="JAIWYP010000014">
    <property type="protein sequence ID" value="KAH3709090.1"/>
    <property type="molecule type" value="Genomic_DNA"/>
</dbReference>
<dbReference type="AlphaFoldDB" id="A0A9D3Z1U7"/>
<evidence type="ECO:0000313" key="2">
    <source>
        <dbReference type="Proteomes" id="UP000828390"/>
    </source>
</evidence>
<organism evidence="1 2">
    <name type="scientific">Dreissena polymorpha</name>
    <name type="common">Zebra mussel</name>
    <name type="synonym">Mytilus polymorpha</name>
    <dbReference type="NCBI Taxonomy" id="45954"/>
    <lineage>
        <taxon>Eukaryota</taxon>
        <taxon>Metazoa</taxon>
        <taxon>Spiralia</taxon>
        <taxon>Lophotrochozoa</taxon>
        <taxon>Mollusca</taxon>
        <taxon>Bivalvia</taxon>
        <taxon>Autobranchia</taxon>
        <taxon>Heteroconchia</taxon>
        <taxon>Euheterodonta</taxon>
        <taxon>Imparidentia</taxon>
        <taxon>Neoheterodontei</taxon>
        <taxon>Myida</taxon>
        <taxon>Dreissenoidea</taxon>
        <taxon>Dreissenidae</taxon>
        <taxon>Dreissena</taxon>
    </lineage>
</organism>
<comment type="caution">
    <text evidence="1">The sequence shown here is derived from an EMBL/GenBank/DDBJ whole genome shotgun (WGS) entry which is preliminary data.</text>
</comment>
<gene>
    <name evidence="1" type="ORF">DPMN_068550</name>
</gene>
<protein>
    <submittedName>
        <fullName evidence="1">Uncharacterized protein</fullName>
    </submittedName>
</protein>
<evidence type="ECO:0000313" key="1">
    <source>
        <dbReference type="EMBL" id="KAH3709090.1"/>
    </source>
</evidence>
<accession>A0A9D3Z1U7</accession>
<keyword evidence="2" id="KW-1185">Reference proteome</keyword>
<sequence length="54" mass="6516">MKELFRIYKDRFPMLGVILEGWYGDTRFDCYDNLQLEILSPWSSFSITTSCRSW</sequence>
<reference evidence="1" key="2">
    <citation type="submission" date="2020-11" db="EMBL/GenBank/DDBJ databases">
        <authorList>
            <person name="McCartney M.A."/>
            <person name="Auch B."/>
            <person name="Kono T."/>
            <person name="Mallez S."/>
            <person name="Becker A."/>
            <person name="Gohl D.M."/>
            <person name="Silverstein K.A.T."/>
            <person name="Koren S."/>
            <person name="Bechman K.B."/>
            <person name="Herman A."/>
            <person name="Abrahante J.E."/>
            <person name="Garbe J."/>
        </authorList>
    </citation>
    <scope>NUCLEOTIDE SEQUENCE</scope>
    <source>
        <strain evidence="1">Duluth1</strain>
        <tissue evidence="1">Whole animal</tissue>
    </source>
</reference>
<dbReference type="Proteomes" id="UP000828390">
    <property type="component" value="Unassembled WGS sequence"/>
</dbReference>
<proteinExistence type="predicted"/>